<dbReference type="InterPro" id="IPR035897">
    <property type="entry name" value="Toll_tir_struct_dom_sf"/>
</dbReference>
<gene>
    <name evidence="1" type="ORF">HMPREF0402_01844</name>
</gene>
<name>H1PTV1_9FUSO</name>
<comment type="caution">
    <text evidence="1">The sequence shown here is derived from an EMBL/GenBank/DDBJ whole genome shotgun (WGS) entry which is preliminary data.</text>
</comment>
<dbReference type="EMBL" id="AGWJ02000021">
    <property type="protein sequence ID" value="EHO80771.1"/>
    <property type="molecule type" value="Genomic_DNA"/>
</dbReference>
<accession>H1PTV1</accession>
<sequence>MRSGIIINDNLIEELVGEKNIPVNLSRNLLKKNIDNIISEGIDKFIKNGEINVDLLSDEIFPASEEYDFFISHSHADIEIIKKLAEYLKNLGFKVFVDSEIWGSVYKLLQKFDNKICLHENGETYDYYKRNNTTSNIFLILSIALGKVIRNSNYFMFVKSNSSHKKIDNTECTYSPWLSQEINYFNFIVPNNNNIYEEITKKIACESLDESYNWRRELNIDLDYCSTLKIKDFEEIESKNNKKEKEKTIDKLLKENFENRVFYIQNPIPY</sequence>
<proteinExistence type="predicted"/>
<dbReference type="Gene3D" id="3.40.50.10140">
    <property type="entry name" value="Toll/interleukin-1 receptor homology (TIR) domain"/>
    <property type="match status" value="1"/>
</dbReference>
<keyword evidence="2" id="KW-1185">Reference proteome</keyword>
<protein>
    <recommendedName>
        <fullName evidence="3">TIR domain-containing protein</fullName>
    </recommendedName>
</protein>
<dbReference type="RefSeq" id="WP_008697412.1">
    <property type="nucleotide sequence ID" value="NZ_KE161008.1"/>
</dbReference>
<reference evidence="1 2" key="1">
    <citation type="submission" date="2012-07" db="EMBL/GenBank/DDBJ databases">
        <title>The Genome Sequence of Fusobacterium ulcerans 12_1B.</title>
        <authorList>
            <consortium name="The Broad Institute Genome Sequencing Platform"/>
            <person name="Earl A."/>
            <person name="Ward D."/>
            <person name="Feldgarden M."/>
            <person name="Gevers D."/>
            <person name="Strauss J."/>
            <person name="Ambrose C.E."/>
            <person name="Allen-Vercoe E."/>
            <person name="Walker B."/>
            <person name="Young S.K."/>
            <person name="Zeng Q."/>
            <person name="Gargeya S."/>
            <person name="Fitzgerald M."/>
            <person name="Haas B."/>
            <person name="Abouelleil A."/>
            <person name="Alvarado L."/>
            <person name="Arachchi H.M."/>
            <person name="Berlin A.M."/>
            <person name="Chapman S.B."/>
            <person name="Goldberg J."/>
            <person name="Griggs A."/>
            <person name="Gujja S."/>
            <person name="Hansen M."/>
            <person name="Howarth C."/>
            <person name="Imamovic A."/>
            <person name="Larimer J."/>
            <person name="McCowen C."/>
            <person name="Montmayeur A."/>
            <person name="Murphy C."/>
            <person name="Neiman D."/>
            <person name="Pearson M."/>
            <person name="Priest M."/>
            <person name="Roberts A."/>
            <person name="Saif S."/>
            <person name="Shea T."/>
            <person name="Sisk P."/>
            <person name="Sykes S."/>
            <person name="Wortman J."/>
            <person name="Nusbaum C."/>
            <person name="Birren B."/>
        </authorList>
    </citation>
    <scope>NUCLEOTIDE SEQUENCE [LARGE SCALE GENOMIC DNA]</scope>
    <source>
        <strain evidence="1 2">12_1B</strain>
    </source>
</reference>
<dbReference type="HOGENOM" id="CLU_069133_0_0_0"/>
<evidence type="ECO:0000313" key="2">
    <source>
        <dbReference type="Proteomes" id="UP000003233"/>
    </source>
</evidence>
<dbReference type="PATRIC" id="fig|457404.5.peg.2259"/>
<organism evidence="1 2">
    <name type="scientific">Fusobacterium ulcerans 12-1B</name>
    <dbReference type="NCBI Taxonomy" id="457404"/>
    <lineage>
        <taxon>Bacteria</taxon>
        <taxon>Fusobacteriati</taxon>
        <taxon>Fusobacteriota</taxon>
        <taxon>Fusobacteriia</taxon>
        <taxon>Fusobacteriales</taxon>
        <taxon>Fusobacteriaceae</taxon>
        <taxon>Fusobacterium</taxon>
    </lineage>
</organism>
<evidence type="ECO:0008006" key="3">
    <source>
        <dbReference type="Google" id="ProtNLM"/>
    </source>
</evidence>
<dbReference type="AlphaFoldDB" id="H1PTV1"/>
<evidence type="ECO:0000313" key="1">
    <source>
        <dbReference type="EMBL" id="EHO80771.1"/>
    </source>
</evidence>
<dbReference type="SUPFAM" id="SSF52200">
    <property type="entry name" value="Toll/Interleukin receptor TIR domain"/>
    <property type="match status" value="1"/>
</dbReference>
<dbReference type="BioCyc" id="FSP457404-HMP:GTSQ-1854-MONOMER"/>
<dbReference type="Proteomes" id="UP000003233">
    <property type="component" value="Unassembled WGS sequence"/>
</dbReference>